<dbReference type="GO" id="GO:0016020">
    <property type="term" value="C:membrane"/>
    <property type="evidence" value="ECO:0007669"/>
    <property type="project" value="UniProtKB-SubCell"/>
</dbReference>
<feature type="compositionally biased region" description="Basic and acidic residues" evidence="5">
    <location>
        <begin position="1"/>
        <end position="10"/>
    </location>
</feature>
<evidence type="ECO:0000259" key="7">
    <source>
        <dbReference type="Pfam" id="PF00324"/>
    </source>
</evidence>
<accession>A0AAN7STN1</accession>
<keyword evidence="2 6" id="KW-0812">Transmembrane</keyword>
<feature type="transmembrane region" description="Helical" evidence="6">
    <location>
        <begin position="160"/>
        <end position="179"/>
    </location>
</feature>
<name>A0AAN7STN1_9EURO</name>
<feature type="region of interest" description="Disordered" evidence="5">
    <location>
        <begin position="1"/>
        <end position="26"/>
    </location>
</feature>
<feature type="transmembrane region" description="Helical" evidence="6">
    <location>
        <begin position="435"/>
        <end position="454"/>
    </location>
</feature>
<sequence length="515" mass="56499">MGVFTREKKSSSGSPPIESNRVDYDEGSISDNADQLQRHLANRQIQLIAIGGSIGTALFVSIGTGLYRGGPANLLLAFTIQSCVLAMVNNCIAEMSTAYPVTGGFIRLAGHWVDDALGFMVGWNFFFYEALLIPFEISAFTLVCSFWSPRVSEPGPIAGIVLGCVICYAAINVLAVEAYGEAEFWLSGGKVILIFSLFFFTFITMVGGNPQGDAYGFRNFMHGDAFQAYIGTGDLGRFQGFLAALTSALFTVVGPEYISIVAAEAIRPRTYIKAAFKMVYLRFGIFFIGGALAVGIVCNSRETRLGEVVLGGNSGSAAASPYVIAMENLGIGVFPHIVNAWQYLHILRLSSSSSVAVTWFASLVTAGGLIDYFVMCITYIFFYRACKAQGLDRSTLPYTGWFQPYCAYIAATWLLVVTCIYGYTSYMPWSESSFFSNYTMQLFIPPLYIIWKLVKKTKVVKPHEADLVWERPGIDAYEETFFDPPTGFWKEMGQLIGIGRRKSGGDQRRKSSAAA</sequence>
<dbReference type="InterPro" id="IPR050524">
    <property type="entry name" value="APC_YAT"/>
</dbReference>
<evidence type="ECO:0000256" key="1">
    <source>
        <dbReference type="ARBA" id="ARBA00004141"/>
    </source>
</evidence>
<evidence type="ECO:0000256" key="4">
    <source>
        <dbReference type="ARBA" id="ARBA00023136"/>
    </source>
</evidence>
<evidence type="ECO:0000256" key="5">
    <source>
        <dbReference type="SAM" id="MobiDB-lite"/>
    </source>
</evidence>
<keyword evidence="3 6" id="KW-1133">Transmembrane helix</keyword>
<feature type="transmembrane region" description="Helical" evidence="6">
    <location>
        <begin position="47"/>
        <end position="67"/>
    </location>
</feature>
<comment type="subcellular location">
    <subcellularLocation>
        <location evidence="1">Membrane</location>
        <topology evidence="1">Multi-pass membrane protein</topology>
    </subcellularLocation>
</comment>
<feature type="transmembrane region" description="Helical" evidence="6">
    <location>
        <begin position="402"/>
        <end position="423"/>
    </location>
</feature>
<organism evidence="8 9">
    <name type="scientific">Lithohypha guttulata</name>
    <dbReference type="NCBI Taxonomy" id="1690604"/>
    <lineage>
        <taxon>Eukaryota</taxon>
        <taxon>Fungi</taxon>
        <taxon>Dikarya</taxon>
        <taxon>Ascomycota</taxon>
        <taxon>Pezizomycotina</taxon>
        <taxon>Eurotiomycetes</taxon>
        <taxon>Chaetothyriomycetidae</taxon>
        <taxon>Chaetothyriales</taxon>
        <taxon>Trichomeriaceae</taxon>
        <taxon>Lithohypha</taxon>
    </lineage>
</organism>
<dbReference type="Proteomes" id="UP001309876">
    <property type="component" value="Unassembled WGS sequence"/>
</dbReference>
<keyword evidence="9" id="KW-1185">Reference proteome</keyword>
<feature type="transmembrane region" description="Helical" evidence="6">
    <location>
        <begin position="279"/>
        <end position="297"/>
    </location>
</feature>
<dbReference type="PANTHER" id="PTHR43341">
    <property type="entry name" value="AMINO ACID PERMEASE"/>
    <property type="match status" value="1"/>
</dbReference>
<feature type="transmembrane region" description="Helical" evidence="6">
    <location>
        <begin position="191"/>
        <end position="208"/>
    </location>
</feature>
<keyword evidence="4 6" id="KW-0472">Membrane</keyword>
<dbReference type="PANTHER" id="PTHR43341:SF6">
    <property type="entry name" value="AMINO ACID TRANSPORTER (EUROFUNG)"/>
    <property type="match status" value="1"/>
</dbReference>
<comment type="caution">
    <text evidence="8">The sequence shown here is derived from an EMBL/GenBank/DDBJ whole genome shotgun (WGS) entry which is preliminary data.</text>
</comment>
<evidence type="ECO:0000256" key="6">
    <source>
        <dbReference type="SAM" id="Phobius"/>
    </source>
</evidence>
<dbReference type="Gene3D" id="1.20.1740.10">
    <property type="entry name" value="Amino acid/polyamine transporter I"/>
    <property type="match status" value="1"/>
</dbReference>
<reference evidence="8 9" key="1">
    <citation type="submission" date="2023-08" db="EMBL/GenBank/DDBJ databases">
        <title>Black Yeasts Isolated from many extreme environments.</title>
        <authorList>
            <person name="Coleine C."/>
            <person name="Stajich J.E."/>
            <person name="Selbmann L."/>
        </authorList>
    </citation>
    <scope>NUCLEOTIDE SEQUENCE [LARGE SCALE GENOMIC DNA]</scope>
    <source>
        <strain evidence="8 9">CCFEE 5910</strain>
    </source>
</reference>
<dbReference type="InterPro" id="IPR004841">
    <property type="entry name" value="AA-permease/SLC12A_dom"/>
</dbReference>
<feature type="transmembrane region" description="Helical" evidence="6">
    <location>
        <begin position="125"/>
        <end position="148"/>
    </location>
</feature>
<dbReference type="EMBL" id="JAVRRJ010000010">
    <property type="protein sequence ID" value="KAK5081131.1"/>
    <property type="molecule type" value="Genomic_DNA"/>
</dbReference>
<feature type="transmembrane region" description="Helical" evidence="6">
    <location>
        <begin position="238"/>
        <end position="258"/>
    </location>
</feature>
<evidence type="ECO:0000313" key="8">
    <source>
        <dbReference type="EMBL" id="KAK5081131.1"/>
    </source>
</evidence>
<evidence type="ECO:0000256" key="3">
    <source>
        <dbReference type="ARBA" id="ARBA00022989"/>
    </source>
</evidence>
<dbReference type="PIRSF" id="PIRSF006060">
    <property type="entry name" value="AA_transporter"/>
    <property type="match status" value="1"/>
</dbReference>
<feature type="domain" description="Amino acid permease/ SLC12A" evidence="7">
    <location>
        <begin position="45"/>
        <end position="356"/>
    </location>
</feature>
<dbReference type="GO" id="GO:0015171">
    <property type="term" value="F:amino acid transmembrane transporter activity"/>
    <property type="evidence" value="ECO:0007669"/>
    <property type="project" value="TreeGrafter"/>
</dbReference>
<proteinExistence type="predicted"/>
<dbReference type="Pfam" id="PF00324">
    <property type="entry name" value="AA_permease"/>
    <property type="match status" value="1"/>
</dbReference>
<protein>
    <recommendedName>
        <fullName evidence="7">Amino acid permease/ SLC12A domain-containing protein</fullName>
    </recommendedName>
</protein>
<dbReference type="AlphaFoldDB" id="A0AAN7STN1"/>
<evidence type="ECO:0000313" key="9">
    <source>
        <dbReference type="Proteomes" id="UP001309876"/>
    </source>
</evidence>
<feature type="transmembrane region" description="Helical" evidence="6">
    <location>
        <begin position="357"/>
        <end position="382"/>
    </location>
</feature>
<gene>
    <name evidence="8" type="ORF">LTR05_007924</name>
</gene>
<evidence type="ECO:0000256" key="2">
    <source>
        <dbReference type="ARBA" id="ARBA00022692"/>
    </source>
</evidence>